<evidence type="ECO:0000256" key="3">
    <source>
        <dbReference type="ARBA" id="ARBA00022475"/>
    </source>
</evidence>
<reference evidence="20" key="1">
    <citation type="submission" date="2025-08" db="UniProtKB">
        <authorList>
            <consortium name="Ensembl"/>
        </authorList>
    </citation>
    <scope>IDENTIFICATION</scope>
</reference>
<keyword evidence="4 14" id="KW-0245">EGF-like domain</keyword>
<dbReference type="InterPro" id="IPR057244">
    <property type="entry name" value="GAIN_B"/>
</dbReference>
<feature type="signal peptide" evidence="16">
    <location>
        <begin position="1"/>
        <end position="23"/>
    </location>
</feature>
<dbReference type="PROSITE" id="PS00010">
    <property type="entry name" value="ASX_HYDROXYL"/>
    <property type="match status" value="1"/>
</dbReference>
<dbReference type="InterPro" id="IPR018097">
    <property type="entry name" value="EGF_Ca-bd_CS"/>
</dbReference>
<protein>
    <recommendedName>
        <fullName evidence="22">Adhesion G protein-coupled receptor E2</fullName>
    </recommendedName>
</protein>
<feature type="domain" description="GAIN-B" evidence="18">
    <location>
        <begin position="300"/>
        <end position="478"/>
    </location>
</feature>
<feature type="transmembrane region" description="Helical" evidence="15">
    <location>
        <begin position="633"/>
        <end position="658"/>
    </location>
</feature>
<evidence type="ECO:0000259" key="19">
    <source>
        <dbReference type="PROSITE" id="PS50261"/>
    </source>
</evidence>
<dbReference type="FunFam" id="2.60.220.50:FF:000007">
    <property type="entry name" value="Adhesion G protein-coupled receptor E5"/>
    <property type="match status" value="1"/>
</dbReference>
<keyword evidence="13" id="KW-0325">Glycoprotein</keyword>
<feature type="transmembrane region" description="Helical" evidence="15">
    <location>
        <begin position="678"/>
        <end position="700"/>
    </location>
</feature>
<dbReference type="InterPro" id="IPR000203">
    <property type="entry name" value="GPS"/>
</dbReference>
<dbReference type="GO" id="GO:0007155">
    <property type="term" value="P:cell adhesion"/>
    <property type="evidence" value="ECO:0007669"/>
    <property type="project" value="UniProtKB-KW"/>
</dbReference>
<feature type="transmembrane region" description="Helical" evidence="15">
    <location>
        <begin position="553"/>
        <end position="574"/>
    </location>
</feature>
<dbReference type="PROSITE" id="PS50221">
    <property type="entry name" value="GAIN_B"/>
    <property type="match status" value="1"/>
</dbReference>
<evidence type="ECO:0000256" key="13">
    <source>
        <dbReference type="ARBA" id="ARBA00023180"/>
    </source>
</evidence>
<dbReference type="InterPro" id="IPR003056">
    <property type="entry name" value="GPCR_2_ADGRE2_ADGRE5"/>
</dbReference>
<evidence type="ECO:0000256" key="2">
    <source>
        <dbReference type="ARBA" id="ARBA00007343"/>
    </source>
</evidence>
<dbReference type="GO" id="GO:0007166">
    <property type="term" value="P:cell surface receptor signaling pathway"/>
    <property type="evidence" value="ECO:0007669"/>
    <property type="project" value="InterPro"/>
</dbReference>
<dbReference type="PANTHER" id="PTHR12011:SF328">
    <property type="entry name" value="ADHESION G PROTEIN-COUPLED RECEPTOR E2"/>
    <property type="match status" value="1"/>
</dbReference>
<dbReference type="PROSITE" id="PS50026">
    <property type="entry name" value="EGF_3"/>
    <property type="match status" value="1"/>
</dbReference>
<dbReference type="InterPro" id="IPR001881">
    <property type="entry name" value="EGF-like_Ca-bd_dom"/>
</dbReference>
<dbReference type="GO" id="GO:0007189">
    <property type="term" value="P:adenylate cyclase-activating G protein-coupled receptor signaling pathway"/>
    <property type="evidence" value="ECO:0007669"/>
    <property type="project" value="TreeGrafter"/>
</dbReference>
<comment type="caution">
    <text evidence="14">Lacks conserved residue(s) required for the propagation of feature annotation.</text>
</comment>
<dbReference type="PROSITE" id="PS50261">
    <property type="entry name" value="G_PROTEIN_RECEP_F2_4"/>
    <property type="match status" value="1"/>
</dbReference>
<evidence type="ECO:0000256" key="12">
    <source>
        <dbReference type="ARBA" id="ARBA00023157"/>
    </source>
</evidence>
<name>A0A8C6EYE9_MARMA</name>
<reference evidence="20" key="2">
    <citation type="submission" date="2025-09" db="UniProtKB">
        <authorList>
            <consortium name="Ensembl"/>
        </authorList>
    </citation>
    <scope>IDENTIFICATION</scope>
</reference>
<evidence type="ECO:0000256" key="6">
    <source>
        <dbReference type="ARBA" id="ARBA00022729"/>
    </source>
</evidence>
<dbReference type="InterPro" id="IPR046338">
    <property type="entry name" value="GAIN_dom_sf"/>
</dbReference>
<feature type="chain" id="PRO_5034870764" description="Adhesion G protein-coupled receptor E2" evidence="16">
    <location>
        <begin position="24"/>
        <end position="823"/>
    </location>
</feature>
<dbReference type="PROSITE" id="PS00650">
    <property type="entry name" value="G_PROTEIN_RECEP_F2_2"/>
    <property type="match status" value="1"/>
</dbReference>
<comment type="similarity">
    <text evidence="2">Belongs to the G-protein coupled receptor 2 family. Adhesion G-protein coupled receptor (ADGR) subfamily.</text>
</comment>
<dbReference type="Gene3D" id="2.10.25.10">
    <property type="entry name" value="Laminin"/>
    <property type="match status" value="2"/>
</dbReference>
<dbReference type="GO" id="GO:0005509">
    <property type="term" value="F:calcium ion binding"/>
    <property type="evidence" value="ECO:0007669"/>
    <property type="project" value="InterPro"/>
</dbReference>
<keyword evidence="6 16" id="KW-0732">Signal</keyword>
<evidence type="ECO:0000256" key="7">
    <source>
        <dbReference type="ARBA" id="ARBA00022737"/>
    </source>
</evidence>
<dbReference type="InterPro" id="IPR000832">
    <property type="entry name" value="GPCR_2_secretin-like"/>
</dbReference>
<keyword evidence="5 15" id="KW-0812">Transmembrane</keyword>
<evidence type="ECO:0000313" key="20">
    <source>
        <dbReference type="Ensembl" id="ENSMMMP00000025292.1"/>
    </source>
</evidence>
<organism evidence="20 21">
    <name type="scientific">Marmota marmota marmota</name>
    <name type="common">Alpine marmot</name>
    <dbReference type="NCBI Taxonomy" id="9994"/>
    <lineage>
        <taxon>Eukaryota</taxon>
        <taxon>Metazoa</taxon>
        <taxon>Chordata</taxon>
        <taxon>Craniata</taxon>
        <taxon>Vertebrata</taxon>
        <taxon>Euteleostomi</taxon>
        <taxon>Mammalia</taxon>
        <taxon>Eutheria</taxon>
        <taxon>Euarchontoglires</taxon>
        <taxon>Glires</taxon>
        <taxon>Rodentia</taxon>
        <taxon>Sciuromorpha</taxon>
        <taxon>Sciuridae</taxon>
        <taxon>Xerinae</taxon>
        <taxon>Marmotini</taxon>
        <taxon>Marmota</taxon>
    </lineage>
</organism>
<evidence type="ECO:0000256" key="9">
    <source>
        <dbReference type="ARBA" id="ARBA00022889"/>
    </source>
</evidence>
<dbReference type="Gene3D" id="1.20.1070.10">
    <property type="entry name" value="Rhodopsin 7-helix transmembrane proteins"/>
    <property type="match status" value="1"/>
</dbReference>
<keyword evidence="12" id="KW-1015">Disulfide bond</keyword>
<proteinExistence type="inferred from homology"/>
<evidence type="ECO:0000313" key="21">
    <source>
        <dbReference type="Proteomes" id="UP000694407"/>
    </source>
</evidence>
<evidence type="ECO:0000256" key="4">
    <source>
        <dbReference type="ARBA" id="ARBA00022536"/>
    </source>
</evidence>
<evidence type="ECO:0000256" key="1">
    <source>
        <dbReference type="ARBA" id="ARBA00004651"/>
    </source>
</evidence>
<accession>A0A8C6EYE9</accession>
<dbReference type="InterPro" id="IPR000742">
    <property type="entry name" value="EGF"/>
</dbReference>
<keyword evidence="8" id="KW-0106">Calcium</keyword>
<comment type="subcellular location">
    <subcellularLocation>
        <location evidence="1">Cell membrane</location>
        <topology evidence="1">Multi-pass membrane protein</topology>
    </subcellularLocation>
</comment>
<dbReference type="InterPro" id="IPR017981">
    <property type="entry name" value="GPCR_2-like_7TM"/>
</dbReference>
<dbReference type="PRINTS" id="PR01278">
    <property type="entry name" value="CD97PROTEIN"/>
</dbReference>
<evidence type="ECO:0000256" key="14">
    <source>
        <dbReference type="PROSITE-ProRule" id="PRU00076"/>
    </source>
</evidence>
<keyword evidence="7" id="KW-0677">Repeat</keyword>
<feature type="transmembrane region" description="Helical" evidence="15">
    <location>
        <begin position="483"/>
        <end position="507"/>
    </location>
</feature>
<evidence type="ECO:0000256" key="5">
    <source>
        <dbReference type="ARBA" id="ARBA00022692"/>
    </source>
</evidence>
<dbReference type="SMART" id="SM00181">
    <property type="entry name" value="EGF"/>
    <property type="match status" value="2"/>
</dbReference>
<dbReference type="PRINTS" id="PR00249">
    <property type="entry name" value="GPCRSECRETIN"/>
</dbReference>
<evidence type="ECO:0000256" key="16">
    <source>
        <dbReference type="SAM" id="SignalP"/>
    </source>
</evidence>
<dbReference type="InterPro" id="IPR017983">
    <property type="entry name" value="GPCR_2_secretin-like_CS"/>
</dbReference>
<dbReference type="InterPro" id="IPR049883">
    <property type="entry name" value="NOTCH1_EGF-like"/>
</dbReference>
<keyword evidence="3" id="KW-1003">Cell membrane</keyword>
<dbReference type="GO" id="GO:0005886">
    <property type="term" value="C:plasma membrane"/>
    <property type="evidence" value="ECO:0007669"/>
    <property type="project" value="UniProtKB-SubCell"/>
</dbReference>
<dbReference type="SMART" id="SM00303">
    <property type="entry name" value="GPS"/>
    <property type="match status" value="1"/>
</dbReference>
<dbReference type="Pfam" id="PF01825">
    <property type="entry name" value="GPS"/>
    <property type="match status" value="1"/>
</dbReference>
<feature type="transmembrane region" description="Helical" evidence="15">
    <location>
        <begin position="594"/>
        <end position="613"/>
    </location>
</feature>
<evidence type="ECO:0000256" key="10">
    <source>
        <dbReference type="ARBA" id="ARBA00022989"/>
    </source>
</evidence>
<dbReference type="AlphaFoldDB" id="A0A8C6EYE9"/>
<evidence type="ECO:0000256" key="8">
    <source>
        <dbReference type="ARBA" id="ARBA00022837"/>
    </source>
</evidence>
<dbReference type="FunFam" id="1.20.1070.10:FF:000054">
    <property type="entry name" value="Adhesion G protein-coupled receptor E3"/>
    <property type="match status" value="1"/>
</dbReference>
<evidence type="ECO:0008006" key="22">
    <source>
        <dbReference type="Google" id="ProtNLM"/>
    </source>
</evidence>
<feature type="transmembrane region" description="Helical" evidence="15">
    <location>
        <begin position="519"/>
        <end position="538"/>
    </location>
</feature>
<dbReference type="CDD" id="cd00054">
    <property type="entry name" value="EGF_CA"/>
    <property type="match status" value="1"/>
</dbReference>
<dbReference type="GO" id="GO:0004930">
    <property type="term" value="F:G protein-coupled receptor activity"/>
    <property type="evidence" value="ECO:0007669"/>
    <property type="project" value="InterPro"/>
</dbReference>
<dbReference type="Ensembl" id="ENSMMMT00000028625.1">
    <property type="protein sequence ID" value="ENSMMMP00000025292.1"/>
    <property type="gene ID" value="ENSMMMG00000022127.1"/>
</dbReference>
<keyword evidence="10 15" id="KW-1133">Transmembrane helix</keyword>
<dbReference type="FunFam" id="2.10.25.10:FF:000177">
    <property type="entry name" value="Adhesion G protein-coupled receptor E2"/>
    <property type="match status" value="1"/>
</dbReference>
<sequence>PLTSPLCVTGLLCVLLSLSRAEAQGSQACNPRCPPNSECVNATACRCKPGFASSSTEIFTDPLEICDDIDECSLLPWMLFCGPFADCHNVEGSYYCTCSPGFDFLPGVKKFTNMIESTCIGKVQSTANTLAWKGRPLYPTPFSTTPSLATPSSATPLVTPSLATPFSTAWPPSFLYAALSIPTLVRWCTCSCTHPRTPALLMNHCPVPAAKPGDTWSGRSYLGPRRPYTWSPPPGVHSQSTCSVPPSLQGIMQEVDELLETPGDVETLTSSQKHCVATHLLTELESALRHLSSTLPEGTATFNYSAGTQLSLEVQKQGICNVTLSLNQAKMQLNWKSAQGSCYTGPSVVGLVSTPGMDKLLAEAPLVLEPEKQVAPHGTHEDSLPRVSSVLLSDVVSAFLSSNDTQNLSSPVTFTFSHPLVTPAPRHKVLCVFWDHSQNGSHWTTAGCMTVKTGGGSTTCHCTHLSSFAVLMAHYHVQDNDPVLYVITCVGLGVSLLCLVLAALTFLLCRAIQNTSTSLHLQLSLCLLLAHLLFLTAIDRTQPEVLCAVTAGALHYLYLASFTWMLLEGLFLFLTARNLTVLSSSSRNRLMRRLMFPVGYRVPAAIVAVSAAARPHLYGTPDRCWLNPEQGFVWGFLGPAYAISCVNMVFFLMTLWIVKSKLSSINRDVSTLQNTRMLTFKAMAHLFILGCTWCLGVLQVGPIAPVMAYLFTIVNSLQGVFIFLVYCLLSQQVWEQYRTWLKRIRKRTTEPEAYTLTVGSLPPPRAHVPWYWQDFSPPVQRPFFPCLLDSTIMPACGLTLHYSLSLPPTHLVPAYYHCVPALI</sequence>
<feature type="transmembrane region" description="Helical" evidence="15">
    <location>
        <begin position="706"/>
        <end position="729"/>
    </location>
</feature>
<dbReference type="InterPro" id="IPR000152">
    <property type="entry name" value="EGF-type_Asp/Asn_hydroxyl_site"/>
</dbReference>
<dbReference type="Gene3D" id="2.60.220.50">
    <property type="match status" value="1"/>
</dbReference>
<evidence type="ECO:0000256" key="15">
    <source>
        <dbReference type="SAM" id="Phobius"/>
    </source>
</evidence>
<dbReference type="Pfam" id="PF07645">
    <property type="entry name" value="EGF_CA"/>
    <property type="match status" value="1"/>
</dbReference>
<dbReference type="PROSITE" id="PS01187">
    <property type="entry name" value="EGF_CA"/>
    <property type="match status" value="1"/>
</dbReference>
<feature type="domain" description="G-protein coupled receptors family 2 profile 2" evidence="19">
    <location>
        <begin position="484"/>
        <end position="730"/>
    </location>
</feature>
<dbReference type="Proteomes" id="UP000694407">
    <property type="component" value="Unplaced"/>
</dbReference>
<evidence type="ECO:0000259" key="18">
    <source>
        <dbReference type="PROSITE" id="PS50221"/>
    </source>
</evidence>
<dbReference type="GeneTree" id="ENSGT00940000162597"/>
<keyword evidence="9" id="KW-0130">Cell adhesion</keyword>
<evidence type="ECO:0000259" key="17">
    <source>
        <dbReference type="PROSITE" id="PS50026"/>
    </source>
</evidence>
<dbReference type="SMART" id="SM00179">
    <property type="entry name" value="EGF_CA"/>
    <property type="match status" value="1"/>
</dbReference>
<feature type="domain" description="EGF-like" evidence="17">
    <location>
        <begin position="68"/>
        <end position="105"/>
    </location>
</feature>
<keyword evidence="11 15" id="KW-0472">Membrane</keyword>
<dbReference type="PANTHER" id="PTHR12011">
    <property type="entry name" value="ADHESION G-PROTEIN COUPLED RECEPTOR"/>
    <property type="match status" value="1"/>
</dbReference>
<evidence type="ECO:0000256" key="11">
    <source>
        <dbReference type="ARBA" id="ARBA00023136"/>
    </source>
</evidence>
<dbReference type="Pfam" id="PF00002">
    <property type="entry name" value="7tm_2"/>
    <property type="match status" value="1"/>
</dbReference>
<dbReference type="SUPFAM" id="SSF57196">
    <property type="entry name" value="EGF/Laminin"/>
    <property type="match status" value="1"/>
</dbReference>
<dbReference type="FunFam" id="2.10.25.10:FF:000038">
    <property type="entry name" value="Fibrillin 2"/>
    <property type="match status" value="1"/>
</dbReference>
<keyword evidence="21" id="KW-1185">Reference proteome</keyword>